<dbReference type="AlphaFoldDB" id="A0A6G1LI01"/>
<sequence length="180" mass="20223">MDIPNPRLAHVVDEHRMDDPSIRNRQAVPCILLCWMAQAPQSAEARTFKEYQHVTGKIERERPILHLAVLCNYKRVKQGALRSILGCVHLVGRMIYVPRSSVVAQAGGDLVGHTRNLPTQGDGGFFFSPEVHSASACRCVHHRRSSDHVYILKPENTILAYFYSRRAWTGGRAKALTAPE</sequence>
<keyword evidence="2" id="KW-1185">Reference proteome</keyword>
<dbReference type="EMBL" id="ML995814">
    <property type="protein sequence ID" value="KAF2772486.1"/>
    <property type="molecule type" value="Genomic_DNA"/>
</dbReference>
<proteinExistence type="predicted"/>
<name>A0A6G1LI01_9PEZI</name>
<dbReference type="Proteomes" id="UP000799436">
    <property type="component" value="Unassembled WGS sequence"/>
</dbReference>
<protein>
    <submittedName>
        <fullName evidence="1">Uncharacterized protein</fullName>
    </submittedName>
</protein>
<gene>
    <name evidence="1" type="ORF">EJ03DRAFT_185871</name>
</gene>
<evidence type="ECO:0000313" key="2">
    <source>
        <dbReference type="Proteomes" id="UP000799436"/>
    </source>
</evidence>
<evidence type="ECO:0000313" key="1">
    <source>
        <dbReference type="EMBL" id="KAF2772486.1"/>
    </source>
</evidence>
<accession>A0A6G1LI01</accession>
<organism evidence="1 2">
    <name type="scientific">Teratosphaeria nubilosa</name>
    <dbReference type="NCBI Taxonomy" id="161662"/>
    <lineage>
        <taxon>Eukaryota</taxon>
        <taxon>Fungi</taxon>
        <taxon>Dikarya</taxon>
        <taxon>Ascomycota</taxon>
        <taxon>Pezizomycotina</taxon>
        <taxon>Dothideomycetes</taxon>
        <taxon>Dothideomycetidae</taxon>
        <taxon>Mycosphaerellales</taxon>
        <taxon>Teratosphaeriaceae</taxon>
        <taxon>Teratosphaeria</taxon>
    </lineage>
</organism>
<reference evidence="1" key="1">
    <citation type="journal article" date="2020" name="Stud. Mycol.">
        <title>101 Dothideomycetes genomes: a test case for predicting lifestyles and emergence of pathogens.</title>
        <authorList>
            <person name="Haridas S."/>
            <person name="Albert R."/>
            <person name="Binder M."/>
            <person name="Bloem J."/>
            <person name="Labutti K."/>
            <person name="Salamov A."/>
            <person name="Andreopoulos B."/>
            <person name="Baker S."/>
            <person name="Barry K."/>
            <person name="Bills G."/>
            <person name="Bluhm B."/>
            <person name="Cannon C."/>
            <person name="Castanera R."/>
            <person name="Culley D."/>
            <person name="Daum C."/>
            <person name="Ezra D."/>
            <person name="Gonzalez J."/>
            <person name="Henrissat B."/>
            <person name="Kuo A."/>
            <person name="Liang C."/>
            <person name="Lipzen A."/>
            <person name="Lutzoni F."/>
            <person name="Magnuson J."/>
            <person name="Mondo S."/>
            <person name="Nolan M."/>
            <person name="Ohm R."/>
            <person name="Pangilinan J."/>
            <person name="Park H.-J."/>
            <person name="Ramirez L."/>
            <person name="Alfaro M."/>
            <person name="Sun H."/>
            <person name="Tritt A."/>
            <person name="Yoshinaga Y."/>
            <person name="Zwiers L.-H."/>
            <person name="Turgeon B."/>
            <person name="Goodwin S."/>
            <person name="Spatafora J."/>
            <person name="Crous P."/>
            <person name="Grigoriev I."/>
        </authorList>
    </citation>
    <scope>NUCLEOTIDE SEQUENCE</scope>
    <source>
        <strain evidence="1">CBS 116005</strain>
    </source>
</reference>